<comment type="caution">
    <text evidence="2">The sequence shown here is derived from an EMBL/GenBank/DDBJ whole genome shotgun (WGS) entry which is preliminary data.</text>
</comment>
<dbReference type="CDD" id="cd00063">
    <property type="entry name" value="FN3"/>
    <property type="match status" value="1"/>
</dbReference>
<dbReference type="AlphaFoldDB" id="A0A8S3YD13"/>
<dbReference type="PANTHER" id="PTHR24099:SF15">
    <property type="entry name" value="E3 UBIQUITIN-PROTEIN LIGASE TRIM9"/>
    <property type="match status" value="1"/>
</dbReference>
<dbReference type="Proteomes" id="UP000678393">
    <property type="component" value="Unassembled WGS sequence"/>
</dbReference>
<feature type="domain" description="Fibronectin type-III" evidence="1">
    <location>
        <begin position="53"/>
        <end position="146"/>
    </location>
</feature>
<keyword evidence="3" id="KW-1185">Reference proteome</keyword>
<sequence length="170" mass="18774">VSPGLISRVATADQNFNKEMELAPRVSPEFELTLDNKPAIRAIENMSFFQMKAPGHPVIIPEDCSCENNSVTIAWAPQMGSVVEAYTLELDDGHGGDFRVVYVGREVLCTVDGLHFNSIYNARVKAHNHAGESGYSDIISLQTAEGRDVRDLSSFDWYELGGILERLSKV</sequence>
<evidence type="ECO:0000313" key="2">
    <source>
        <dbReference type="EMBL" id="CAG5114887.1"/>
    </source>
</evidence>
<proteinExistence type="predicted"/>
<accession>A0A8S3YD13</accession>
<evidence type="ECO:0000259" key="1">
    <source>
        <dbReference type="PROSITE" id="PS50853"/>
    </source>
</evidence>
<reference evidence="2" key="1">
    <citation type="submission" date="2021-04" db="EMBL/GenBank/DDBJ databases">
        <authorList>
            <consortium name="Molecular Ecology Group"/>
        </authorList>
    </citation>
    <scope>NUCLEOTIDE SEQUENCE</scope>
</reference>
<gene>
    <name evidence="2" type="ORF">CUNI_LOCUS445</name>
</gene>
<dbReference type="GO" id="GO:0043005">
    <property type="term" value="C:neuron projection"/>
    <property type="evidence" value="ECO:0007669"/>
    <property type="project" value="TreeGrafter"/>
</dbReference>
<name>A0A8S3YD13_9EUPU</name>
<protein>
    <recommendedName>
        <fullName evidence="1">Fibronectin type-III domain-containing protein</fullName>
    </recommendedName>
</protein>
<dbReference type="Gene3D" id="2.60.40.10">
    <property type="entry name" value="Immunoglobulins"/>
    <property type="match status" value="1"/>
</dbReference>
<dbReference type="PANTHER" id="PTHR24099">
    <property type="entry name" value="E3 UBIQUITIN-PROTEIN LIGASE TRIM36-RELATED"/>
    <property type="match status" value="1"/>
</dbReference>
<dbReference type="SUPFAM" id="SSF49265">
    <property type="entry name" value="Fibronectin type III"/>
    <property type="match status" value="1"/>
</dbReference>
<dbReference type="SMART" id="SM00060">
    <property type="entry name" value="FN3"/>
    <property type="match status" value="1"/>
</dbReference>
<dbReference type="InterPro" id="IPR013783">
    <property type="entry name" value="Ig-like_fold"/>
</dbReference>
<dbReference type="InterPro" id="IPR050617">
    <property type="entry name" value="E3_ligase_FN3/SPRY"/>
</dbReference>
<evidence type="ECO:0000313" key="3">
    <source>
        <dbReference type="Proteomes" id="UP000678393"/>
    </source>
</evidence>
<dbReference type="FunFam" id="2.60.40.10:FF:000178">
    <property type="entry name" value="E3 ubiquitin-protein ligase TRIM9 isoform X1"/>
    <property type="match status" value="1"/>
</dbReference>
<dbReference type="Pfam" id="PF00041">
    <property type="entry name" value="fn3"/>
    <property type="match status" value="1"/>
</dbReference>
<dbReference type="OrthoDB" id="6084760at2759"/>
<organism evidence="2 3">
    <name type="scientific">Candidula unifasciata</name>
    <dbReference type="NCBI Taxonomy" id="100452"/>
    <lineage>
        <taxon>Eukaryota</taxon>
        <taxon>Metazoa</taxon>
        <taxon>Spiralia</taxon>
        <taxon>Lophotrochozoa</taxon>
        <taxon>Mollusca</taxon>
        <taxon>Gastropoda</taxon>
        <taxon>Heterobranchia</taxon>
        <taxon>Euthyneura</taxon>
        <taxon>Panpulmonata</taxon>
        <taxon>Eupulmonata</taxon>
        <taxon>Stylommatophora</taxon>
        <taxon>Helicina</taxon>
        <taxon>Helicoidea</taxon>
        <taxon>Geomitridae</taxon>
        <taxon>Candidula</taxon>
    </lineage>
</organism>
<dbReference type="InterPro" id="IPR003961">
    <property type="entry name" value="FN3_dom"/>
</dbReference>
<dbReference type="EMBL" id="CAJHNH020000050">
    <property type="protein sequence ID" value="CAG5114887.1"/>
    <property type="molecule type" value="Genomic_DNA"/>
</dbReference>
<dbReference type="GO" id="GO:0007411">
    <property type="term" value="P:axon guidance"/>
    <property type="evidence" value="ECO:0007669"/>
    <property type="project" value="TreeGrafter"/>
</dbReference>
<feature type="non-terminal residue" evidence="2">
    <location>
        <position position="170"/>
    </location>
</feature>
<dbReference type="InterPro" id="IPR036116">
    <property type="entry name" value="FN3_sf"/>
</dbReference>
<dbReference type="PROSITE" id="PS50853">
    <property type="entry name" value="FN3"/>
    <property type="match status" value="1"/>
</dbReference>